<dbReference type="FunFam" id="3.40.50.10730:FF:000002">
    <property type="entry name" value="Urocanate hydratase 1"/>
    <property type="match status" value="1"/>
</dbReference>
<keyword evidence="7" id="KW-0456">Lyase</keyword>
<dbReference type="NCBIfam" id="TIGR01228">
    <property type="entry name" value="hutU"/>
    <property type="match status" value="1"/>
</dbReference>
<dbReference type="PROSITE" id="PS01233">
    <property type="entry name" value="UROCANASE"/>
    <property type="match status" value="1"/>
</dbReference>
<dbReference type="GO" id="GO:0016153">
    <property type="term" value="F:urocanate hydratase activity"/>
    <property type="evidence" value="ECO:0007669"/>
    <property type="project" value="UniProtKB-EC"/>
</dbReference>
<feature type="compositionally biased region" description="Low complexity" evidence="11">
    <location>
        <begin position="17"/>
        <end position="40"/>
    </location>
</feature>
<dbReference type="Proteomes" id="UP001318040">
    <property type="component" value="Chromosome 46"/>
</dbReference>
<evidence type="ECO:0000256" key="1">
    <source>
        <dbReference type="ARBA" id="ARBA00001911"/>
    </source>
</evidence>
<keyword evidence="12" id="KW-0732">Signal</keyword>
<keyword evidence="6" id="KW-0520">NAD</keyword>
<feature type="domain" description="Urocanase N-terminal" evidence="14">
    <location>
        <begin position="136"/>
        <end position="262"/>
    </location>
</feature>
<keyword evidence="16" id="KW-1185">Reference proteome</keyword>
<dbReference type="InterPro" id="IPR023636">
    <property type="entry name" value="Urocanase_CS"/>
</dbReference>
<evidence type="ECO:0000256" key="3">
    <source>
        <dbReference type="ARBA" id="ARBA00007578"/>
    </source>
</evidence>
<dbReference type="PANTHER" id="PTHR12216:SF3">
    <property type="entry name" value="UROCANATE HYDRATASE"/>
    <property type="match status" value="1"/>
</dbReference>
<evidence type="ECO:0000256" key="2">
    <source>
        <dbReference type="ARBA" id="ARBA00004794"/>
    </source>
</evidence>
<comment type="cofactor">
    <cofactor evidence="1">
        <name>NAD(+)</name>
        <dbReference type="ChEBI" id="CHEBI:57540"/>
    </cofactor>
</comment>
<evidence type="ECO:0000259" key="14">
    <source>
        <dbReference type="Pfam" id="PF17391"/>
    </source>
</evidence>
<dbReference type="GO" id="GO:0006548">
    <property type="term" value="P:L-histidine catabolic process"/>
    <property type="evidence" value="ECO:0007669"/>
    <property type="project" value="TreeGrafter"/>
</dbReference>
<feature type="compositionally biased region" description="Pro residues" evidence="11">
    <location>
        <begin position="41"/>
        <end position="52"/>
    </location>
</feature>
<keyword evidence="5" id="KW-0369">Histidine metabolism</keyword>
<dbReference type="InterPro" id="IPR036190">
    <property type="entry name" value="Urocanase_sf"/>
</dbReference>
<feature type="domain" description="Urocanase Rossmann-like" evidence="13">
    <location>
        <begin position="265"/>
        <end position="489"/>
    </location>
</feature>
<feature type="region of interest" description="Disordered" evidence="11">
    <location>
        <begin position="17"/>
        <end position="87"/>
    </location>
</feature>
<dbReference type="RefSeq" id="XP_032827455.1">
    <property type="nucleotide sequence ID" value="XM_032971564.1"/>
</dbReference>
<dbReference type="KEGG" id="pmrn:116952318"/>
<dbReference type="PANTHER" id="PTHR12216">
    <property type="entry name" value="UROCANATE HYDRATASE"/>
    <property type="match status" value="1"/>
</dbReference>
<evidence type="ECO:0000256" key="12">
    <source>
        <dbReference type="SAM" id="SignalP"/>
    </source>
</evidence>
<dbReference type="InterPro" id="IPR035085">
    <property type="entry name" value="Urocanase_Rossmann-like"/>
</dbReference>
<evidence type="ECO:0000256" key="4">
    <source>
        <dbReference type="ARBA" id="ARBA00011992"/>
    </source>
</evidence>
<dbReference type="Gene3D" id="3.40.1770.10">
    <property type="entry name" value="Urocanase superfamily"/>
    <property type="match status" value="2"/>
</dbReference>
<feature type="domain" description="Urocanase C-terminal" evidence="15">
    <location>
        <begin position="492"/>
        <end position="702"/>
    </location>
</feature>
<dbReference type="FunFam" id="3.40.1770.10:FF:000003">
    <property type="entry name" value="Urocanate hydratase 1"/>
    <property type="match status" value="1"/>
</dbReference>
<dbReference type="CTD" id="131669"/>
<dbReference type="InterPro" id="IPR035400">
    <property type="entry name" value="Urocanase_N"/>
</dbReference>
<reference evidence="17" key="1">
    <citation type="submission" date="2025-08" db="UniProtKB">
        <authorList>
            <consortium name="RefSeq"/>
        </authorList>
    </citation>
    <scope>IDENTIFICATION</scope>
    <source>
        <tissue evidence="17">Sperm</tissue>
    </source>
</reference>
<evidence type="ECO:0000313" key="16">
    <source>
        <dbReference type="Proteomes" id="UP001318040"/>
    </source>
</evidence>
<evidence type="ECO:0000313" key="17">
    <source>
        <dbReference type="RefSeq" id="XP_032827455.1"/>
    </source>
</evidence>
<dbReference type="InterPro" id="IPR038364">
    <property type="entry name" value="Urocanase_central_sf"/>
</dbReference>
<evidence type="ECO:0000256" key="6">
    <source>
        <dbReference type="ARBA" id="ARBA00023027"/>
    </source>
</evidence>
<organism evidence="16 17">
    <name type="scientific">Petromyzon marinus</name>
    <name type="common">Sea lamprey</name>
    <dbReference type="NCBI Taxonomy" id="7757"/>
    <lineage>
        <taxon>Eukaryota</taxon>
        <taxon>Metazoa</taxon>
        <taxon>Chordata</taxon>
        <taxon>Craniata</taxon>
        <taxon>Vertebrata</taxon>
        <taxon>Cyclostomata</taxon>
        <taxon>Hyperoartia</taxon>
        <taxon>Petromyzontiformes</taxon>
        <taxon>Petromyzontidae</taxon>
        <taxon>Petromyzon</taxon>
    </lineage>
</organism>
<dbReference type="Pfam" id="PF01175">
    <property type="entry name" value="Urocanase"/>
    <property type="match status" value="1"/>
</dbReference>
<comment type="similarity">
    <text evidence="3">Belongs to the urocanase family.</text>
</comment>
<proteinExistence type="inferred from homology"/>
<comment type="pathway">
    <text evidence="2">Amino-acid degradation; L-histidine degradation into L-glutamate; N-formimidoyl-L-glutamate from L-histidine: step 2/3.</text>
</comment>
<evidence type="ECO:0000256" key="5">
    <source>
        <dbReference type="ARBA" id="ARBA00022808"/>
    </source>
</evidence>
<evidence type="ECO:0000256" key="10">
    <source>
        <dbReference type="ARBA" id="ARBA00070010"/>
    </source>
</evidence>
<comment type="catalytic activity">
    <reaction evidence="9">
        <text>4-imidazolone-5-propanoate = trans-urocanate + H2O</text>
        <dbReference type="Rhea" id="RHEA:13101"/>
        <dbReference type="ChEBI" id="CHEBI:15377"/>
        <dbReference type="ChEBI" id="CHEBI:17771"/>
        <dbReference type="ChEBI" id="CHEBI:77893"/>
        <dbReference type="EC" id="4.2.1.49"/>
    </reaction>
</comment>
<name>A0AAJ7U0G2_PETMA</name>
<dbReference type="SUPFAM" id="SSF111326">
    <property type="entry name" value="Urocanase"/>
    <property type="match status" value="1"/>
</dbReference>
<dbReference type="AlphaFoldDB" id="A0AAJ7U0G2"/>
<evidence type="ECO:0000256" key="7">
    <source>
        <dbReference type="ARBA" id="ARBA00023239"/>
    </source>
</evidence>
<dbReference type="EC" id="4.2.1.49" evidence="4"/>
<dbReference type="InterPro" id="IPR055351">
    <property type="entry name" value="Urocanase"/>
</dbReference>
<accession>A0AAJ7U0G2</accession>
<evidence type="ECO:0000256" key="11">
    <source>
        <dbReference type="SAM" id="MobiDB-lite"/>
    </source>
</evidence>
<gene>
    <name evidence="17" type="primary">UROC1</name>
</gene>
<dbReference type="InterPro" id="IPR035401">
    <property type="entry name" value="Urocanase_C"/>
</dbReference>
<dbReference type="Gene3D" id="3.40.50.10730">
    <property type="entry name" value="Urocanase like domains"/>
    <property type="match status" value="1"/>
</dbReference>
<protein>
    <recommendedName>
        <fullName evidence="10">Urocanate hydratase</fullName>
        <ecNumber evidence="4">4.2.1.49</ecNumber>
    </recommendedName>
    <alternativeName>
        <fullName evidence="8">Imidazolonepropionate hydrolase</fullName>
    </alternativeName>
</protein>
<dbReference type="FunFam" id="3.40.1770.10:FF:000002">
    <property type="entry name" value="Urocanate hydratase 1"/>
    <property type="match status" value="1"/>
</dbReference>
<dbReference type="HAMAP" id="MF_00577">
    <property type="entry name" value="HutU"/>
    <property type="match status" value="1"/>
</dbReference>
<feature type="chain" id="PRO_5042510327" description="Urocanate hydratase" evidence="12">
    <location>
        <begin position="22"/>
        <end position="738"/>
    </location>
</feature>
<evidence type="ECO:0000256" key="9">
    <source>
        <dbReference type="ARBA" id="ARBA00047623"/>
    </source>
</evidence>
<dbReference type="Pfam" id="PF17392">
    <property type="entry name" value="Urocanase_C"/>
    <property type="match status" value="1"/>
</dbReference>
<dbReference type="NCBIfam" id="NF003820">
    <property type="entry name" value="PRK05414.1"/>
    <property type="match status" value="1"/>
</dbReference>
<evidence type="ECO:0000259" key="13">
    <source>
        <dbReference type="Pfam" id="PF01175"/>
    </source>
</evidence>
<dbReference type="Pfam" id="PF17391">
    <property type="entry name" value="Urocanase_N"/>
    <property type="match status" value="1"/>
</dbReference>
<evidence type="ECO:0000256" key="8">
    <source>
        <dbReference type="ARBA" id="ARBA00031640"/>
    </source>
</evidence>
<evidence type="ECO:0000259" key="15">
    <source>
        <dbReference type="Pfam" id="PF17392"/>
    </source>
</evidence>
<dbReference type="InterPro" id="IPR023637">
    <property type="entry name" value="Urocanase-like"/>
</dbReference>
<feature type="signal peptide" evidence="12">
    <location>
        <begin position="1"/>
        <end position="21"/>
    </location>
</feature>
<sequence length="738" mass="80527">MFALLLCLVIGPRWSPPCSHGHQGSSSPGQQPRDPESPSTSSPPPPQPPPAMPSVAELCRGLPLDPLPPPRGRDPNCPHAPVRTPGLSPAQEKVALRNALRYFPASLHELLAPEFLQELRAYGHIYMYRLYPTLEMRAYPIHAYPCQCVHAAAIMHMIMNNLDPRVAQFPQELVTYGGNGQVFSNWAQFWVVMQLLAEMTEEQTLVVYSGHPMGLFPSTRHGPRLVITNGMVIPNYSSREEYEKLFALGVTMYGQMTAGSYCYIGPQGIVHGTLLTVLNAGRRYLGLEDLRGRVFVTSGLGGMSGAQAKAAVIAGCIGVIAEVDEVALRKRFEQGWLMEVCTNLDHCIARIRDARAKKVPLSLGYHGNIVDLWERLVQEAEESGELLADLGSDQTSCHNPYGGGYCPVQLAHGEALSLLQAEPTRFRALVQESLRRHVAAINALAERGLFFWDYGNAFLLEAKRAGADVEKAGSGDQTEFRYPSYVQHIMGDIFSMGFGPFRWVCTSGDARDLLATDAIAAAVLQEIVADRSHPVPESVRQQYLDNIRWIKEAHKHNLVVGSQARILYSDQAGRAALADAFNCAVADGKLRGPVVISRDHHDVSGTDSPFRETSNVYDGSAFCADMAVQNFVGDAFRGATWVALHNGGGVGWGEVINGGFGLVLDGSSDAAQRAARMLHWDVMNGVARRCWAGNVTARETVKREAARHADLRVILPHHPADSTLLDRVTGSGCGSNTP</sequence>